<dbReference type="PATRIC" id="fig|1150469.3.peg.3001"/>
<gene>
    <name evidence="2" type="ORF">RSPPHO_02640</name>
</gene>
<dbReference type="HOGENOM" id="CLU_867820_0_0_5"/>
<accession>H6SND5</accession>
<dbReference type="AlphaFoldDB" id="H6SND5"/>
<keyword evidence="1" id="KW-0812">Transmembrane</keyword>
<evidence type="ECO:0000313" key="2">
    <source>
        <dbReference type="EMBL" id="CCG09266.1"/>
    </source>
</evidence>
<keyword evidence="1" id="KW-0472">Membrane</keyword>
<keyword evidence="3" id="KW-1185">Reference proteome</keyword>
<reference evidence="2 3" key="1">
    <citation type="submission" date="2012-02" db="EMBL/GenBank/DDBJ databases">
        <title>Shotgun genome sequence of Phaeospirillum photometricum DSM 122.</title>
        <authorList>
            <person name="Duquesne K."/>
            <person name="Sturgis J."/>
        </authorList>
    </citation>
    <scope>NUCLEOTIDE SEQUENCE [LARGE SCALE GENOMIC DNA]</scope>
    <source>
        <strain evidence="3">DSM122</strain>
    </source>
</reference>
<dbReference type="PANTHER" id="PTHR35271">
    <property type="entry name" value="ABC TRANSPORTER, SUBSTRATE-BINDING LIPOPROTEIN-RELATED"/>
    <property type="match status" value="1"/>
</dbReference>
<name>H6SND5_PARPM</name>
<dbReference type="Proteomes" id="UP000033220">
    <property type="component" value="Chromosome DSM 122"/>
</dbReference>
<evidence type="ECO:0000313" key="3">
    <source>
        <dbReference type="Proteomes" id="UP000033220"/>
    </source>
</evidence>
<organism evidence="2 3">
    <name type="scientific">Pararhodospirillum photometricum DSM 122</name>
    <dbReference type="NCBI Taxonomy" id="1150469"/>
    <lineage>
        <taxon>Bacteria</taxon>
        <taxon>Pseudomonadati</taxon>
        <taxon>Pseudomonadota</taxon>
        <taxon>Alphaproteobacteria</taxon>
        <taxon>Rhodospirillales</taxon>
        <taxon>Rhodospirillaceae</taxon>
        <taxon>Pararhodospirillum</taxon>
    </lineage>
</organism>
<dbReference type="STRING" id="1150469.RSPPHO_02640"/>
<dbReference type="KEGG" id="rpm:RSPPHO_02640"/>
<protein>
    <submittedName>
        <fullName evidence="2">ABC-type uncharacterized transport system,periplasmic component</fullName>
    </submittedName>
</protein>
<dbReference type="EMBL" id="HE663493">
    <property type="protein sequence ID" value="CCG09266.1"/>
    <property type="molecule type" value="Genomic_DNA"/>
</dbReference>
<sequence length="388" mass="41494">MLPSETTLHAHKVWRWYRQNHKPTFTIYEAVNWASCGLRSCVVSVQGERGWALDLGFRYTSVPISSKKGSVMIRKVMALALVGVLAMGGLIASPAHAQEKNVLMVLWRGITEPEEAFKAKLAELGVAVKYTEIVGDQDRGVLAERLRAAETDIKAKKYDVIYSFGTTTTQVTQQVVQEAVPIVFNIVFDPVGGKLVKSLEQPGGNTTGVTNGVPINDQLNAFMTLSPFKSLILFFNAREPNANIIEAQVSEWAAAKGVSVTARRVVPDTDSLTTVLEEIKSGALTAEAAYAGADSFLGSKAGEIQAAIGDKVRLFGGTQTFVLRKWLAAYTPPVSAMGGTAAEQVAKVLGGAPAGTLPVILPTPRLIMSKSAAEAHKVTVPADALTEN</sequence>
<keyword evidence="1" id="KW-1133">Transmembrane helix</keyword>
<dbReference type="Gene3D" id="3.40.50.2300">
    <property type="match status" value="2"/>
</dbReference>
<dbReference type="Pfam" id="PF04392">
    <property type="entry name" value="ABC_sub_bind"/>
    <property type="match status" value="1"/>
</dbReference>
<evidence type="ECO:0000256" key="1">
    <source>
        <dbReference type="SAM" id="Phobius"/>
    </source>
</evidence>
<feature type="transmembrane region" description="Helical" evidence="1">
    <location>
        <begin position="76"/>
        <end position="95"/>
    </location>
</feature>
<dbReference type="eggNOG" id="COG2984">
    <property type="taxonomic scope" value="Bacteria"/>
</dbReference>
<proteinExistence type="predicted"/>
<dbReference type="InterPro" id="IPR007487">
    <property type="entry name" value="ABC_transpt-TYRBP-like"/>
</dbReference>
<dbReference type="PANTHER" id="PTHR35271:SF1">
    <property type="entry name" value="ABC TRANSPORTER, SUBSTRATE-BINDING LIPOPROTEIN"/>
    <property type="match status" value="1"/>
</dbReference>